<evidence type="ECO:0000256" key="10">
    <source>
        <dbReference type="ARBA" id="ARBA00023128"/>
    </source>
</evidence>
<dbReference type="InterPro" id="IPR018086">
    <property type="entry name" value="NADH_UbQ_OxRdtase_su1_CS"/>
</dbReference>
<evidence type="ECO:0000256" key="14">
    <source>
        <dbReference type="SAM" id="Phobius"/>
    </source>
</evidence>
<evidence type="ECO:0000256" key="8">
    <source>
        <dbReference type="ARBA" id="ARBA00022989"/>
    </source>
</evidence>
<evidence type="ECO:0000256" key="7">
    <source>
        <dbReference type="ARBA" id="ARBA00022792"/>
    </source>
</evidence>
<feature type="transmembrane region" description="Helical" evidence="14">
    <location>
        <begin position="142"/>
        <end position="163"/>
    </location>
</feature>
<dbReference type="GO" id="GO:0003954">
    <property type="term" value="F:NADH dehydrogenase activity"/>
    <property type="evidence" value="ECO:0007669"/>
    <property type="project" value="TreeGrafter"/>
</dbReference>
<evidence type="ECO:0000313" key="15">
    <source>
        <dbReference type="EMBL" id="QKK69232.1"/>
    </source>
</evidence>
<keyword evidence="12" id="KW-0520">NAD</keyword>
<dbReference type="EMBL" id="MK051023">
    <property type="protein sequence ID" value="QKK69232.1"/>
    <property type="molecule type" value="Genomic_DNA"/>
</dbReference>
<name>A0A6M9ATH4_9HYME</name>
<evidence type="ECO:0000256" key="11">
    <source>
        <dbReference type="ARBA" id="ARBA00023136"/>
    </source>
</evidence>
<dbReference type="Pfam" id="PF00146">
    <property type="entry name" value="NADHdh"/>
    <property type="match status" value="1"/>
</dbReference>
<evidence type="ECO:0000256" key="13">
    <source>
        <dbReference type="RuleBase" id="RU000473"/>
    </source>
</evidence>
<keyword evidence="6 12" id="KW-0812">Transmembrane</keyword>
<comment type="similarity">
    <text evidence="3 12">Belongs to the complex I subunit 1 family.</text>
</comment>
<dbReference type="GO" id="GO:0009060">
    <property type="term" value="P:aerobic respiration"/>
    <property type="evidence" value="ECO:0007669"/>
    <property type="project" value="TreeGrafter"/>
</dbReference>
<evidence type="ECO:0000256" key="5">
    <source>
        <dbReference type="ARBA" id="ARBA00022448"/>
    </source>
</evidence>
<evidence type="ECO:0000256" key="6">
    <source>
        <dbReference type="ARBA" id="ARBA00022692"/>
    </source>
</evidence>
<feature type="transmembrane region" description="Helical" evidence="14">
    <location>
        <begin position="109"/>
        <end position="130"/>
    </location>
</feature>
<feature type="transmembrane region" description="Helical" evidence="14">
    <location>
        <begin position="76"/>
        <end position="97"/>
    </location>
</feature>
<protein>
    <recommendedName>
        <fullName evidence="4 13">NADH-ubiquinone oxidoreductase chain 1</fullName>
        <ecNumber evidence="13">7.1.1.2</ecNumber>
    </recommendedName>
</protein>
<evidence type="ECO:0000256" key="3">
    <source>
        <dbReference type="ARBA" id="ARBA00010535"/>
    </source>
</evidence>
<feature type="transmembrane region" description="Helical" evidence="14">
    <location>
        <begin position="293"/>
        <end position="313"/>
    </location>
</feature>
<evidence type="ECO:0000256" key="1">
    <source>
        <dbReference type="ARBA" id="ARBA00003257"/>
    </source>
</evidence>
<dbReference type="PROSITE" id="PS00668">
    <property type="entry name" value="COMPLEX1_ND1_2"/>
    <property type="match status" value="1"/>
</dbReference>
<dbReference type="AlphaFoldDB" id="A0A6M9ATH4"/>
<keyword evidence="10 13" id="KW-0496">Mitochondrion</keyword>
<evidence type="ECO:0000256" key="4">
    <source>
        <dbReference type="ARBA" id="ARBA00021009"/>
    </source>
</evidence>
<dbReference type="GO" id="GO:0008137">
    <property type="term" value="F:NADH dehydrogenase (ubiquinone) activity"/>
    <property type="evidence" value="ECO:0007669"/>
    <property type="project" value="UniProtKB-EC"/>
</dbReference>
<dbReference type="InterPro" id="IPR001694">
    <property type="entry name" value="NADH_UbQ_OxRdtase_su1/FPO"/>
</dbReference>
<feature type="transmembrane region" description="Helical" evidence="14">
    <location>
        <begin position="6"/>
        <end position="26"/>
    </location>
</feature>
<comment type="catalytic activity">
    <reaction evidence="13">
        <text>a ubiquinone + NADH + 5 H(+)(in) = a ubiquinol + NAD(+) + 4 H(+)(out)</text>
        <dbReference type="Rhea" id="RHEA:29091"/>
        <dbReference type="Rhea" id="RHEA-COMP:9565"/>
        <dbReference type="Rhea" id="RHEA-COMP:9566"/>
        <dbReference type="ChEBI" id="CHEBI:15378"/>
        <dbReference type="ChEBI" id="CHEBI:16389"/>
        <dbReference type="ChEBI" id="CHEBI:17976"/>
        <dbReference type="ChEBI" id="CHEBI:57540"/>
        <dbReference type="ChEBI" id="CHEBI:57945"/>
        <dbReference type="EC" id="7.1.1.2"/>
    </reaction>
</comment>
<feature type="transmembrane region" description="Helical" evidence="14">
    <location>
        <begin position="259"/>
        <end position="277"/>
    </location>
</feature>
<evidence type="ECO:0000256" key="12">
    <source>
        <dbReference type="RuleBase" id="RU000471"/>
    </source>
</evidence>
<keyword evidence="11 14" id="KW-0472">Membrane</keyword>
<keyword evidence="8 14" id="KW-1133">Transmembrane helix</keyword>
<dbReference type="EC" id="7.1.1.2" evidence="13"/>
<dbReference type="PROSITE" id="PS00667">
    <property type="entry name" value="COMPLEX1_ND1_1"/>
    <property type="match status" value="1"/>
</dbReference>
<gene>
    <name evidence="15" type="primary">ND1</name>
</gene>
<reference evidence="15" key="1">
    <citation type="submission" date="2018-10" db="EMBL/GenBank/DDBJ databases">
        <title>Mitochondrial genome of four interrelated genera and Comparative analysis in the family Vespidae (Hymenoptera: Vespidae).</title>
        <authorList>
            <person name="Zhang Q.-H."/>
            <person name="Li T.-J."/>
        </authorList>
    </citation>
    <scope>NUCLEOTIDE SEQUENCE</scope>
</reference>
<keyword evidence="5" id="KW-0813">Transport</keyword>
<evidence type="ECO:0000256" key="9">
    <source>
        <dbReference type="ARBA" id="ARBA00023075"/>
    </source>
</evidence>
<geneLocation type="mitochondrion" evidence="15"/>
<dbReference type="PANTHER" id="PTHR11432">
    <property type="entry name" value="NADH DEHYDROGENASE SUBUNIT 1"/>
    <property type="match status" value="1"/>
</dbReference>
<sequence length="315" mass="36834">MMIKVFLISLIFYLIIILGSLISVAFMILLERKILGYIQDRQGPNKVGLIGILQPFSDAIKLFLKENIKLMKGNYFIYYLSPMIGFFLSMMVILSLFMSVNMFMVNYSLLYLMSCLGVMVYVILVAGWSSNSNYSLLGGIRAIVQSLSYEISLFFIFLCLFIYSESFSLMKFLDFQCNSMLIFNNFPLFLMFFLSILADLNRIPFDLIEGESELVSGFNTEYMSGSFALFFLGEYLMMLILSMWISLIFFSSKMNSMKFIFEVTMICLIIIIIRGVLPRMRYDKLMYLCWYEILPMIMVMLYMLILFKYYLFLSI</sequence>
<organism evidence="15">
    <name type="scientific">Antodynerus aff. limbatus GX</name>
    <dbReference type="NCBI Taxonomy" id="2742725"/>
    <lineage>
        <taxon>Eukaryota</taxon>
        <taxon>Metazoa</taxon>
        <taxon>Ecdysozoa</taxon>
        <taxon>Arthropoda</taxon>
        <taxon>Hexapoda</taxon>
        <taxon>Insecta</taxon>
        <taxon>Pterygota</taxon>
        <taxon>Neoptera</taxon>
        <taxon>Endopterygota</taxon>
        <taxon>Hymenoptera</taxon>
        <taxon>Apocrita</taxon>
        <taxon>Aculeata</taxon>
        <taxon>Vespoidea</taxon>
        <taxon>Vespidae</taxon>
        <taxon>Vespidae incertae sedis</taxon>
        <taxon>Antodynerus</taxon>
    </lineage>
</organism>
<dbReference type="PANTHER" id="PTHR11432:SF3">
    <property type="entry name" value="NADH-UBIQUINONE OXIDOREDUCTASE CHAIN 1"/>
    <property type="match status" value="1"/>
</dbReference>
<evidence type="ECO:0000256" key="2">
    <source>
        <dbReference type="ARBA" id="ARBA00004448"/>
    </source>
</evidence>
<keyword evidence="7" id="KW-0999">Mitochondrion inner membrane</keyword>
<feature type="transmembrane region" description="Helical" evidence="14">
    <location>
        <begin position="227"/>
        <end position="250"/>
    </location>
</feature>
<comment type="subcellular location">
    <subcellularLocation>
        <location evidence="2 12">Mitochondrion inner membrane</location>
        <topology evidence="2 12">Multi-pass membrane protein</topology>
    </subcellularLocation>
</comment>
<accession>A0A6M9ATH4</accession>
<dbReference type="GO" id="GO:0005743">
    <property type="term" value="C:mitochondrial inner membrane"/>
    <property type="evidence" value="ECO:0007669"/>
    <property type="project" value="UniProtKB-SubCell"/>
</dbReference>
<dbReference type="HAMAP" id="MF_01350">
    <property type="entry name" value="NDH1_NuoH"/>
    <property type="match status" value="1"/>
</dbReference>
<feature type="transmembrane region" description="Helical" evidence="14">
    <location>
        <begin position="175"/>
        <end position="198"/>
    </location>
</feature>
<proteinExistence type="inferred from homology"/>
<keyword evidence="9 13" id="KW-0830">Ubiquinone</keyword>
<comment type="function">
    <text evidence="1">Core subunit of the mitochondrial membrane respiratory chain NADH dehydrogenase (Complex I) that is believed to belong to the minimal assembly required for catalysis. Complex I functions in the transfer of electrons from NADH to the respiratory chain. The immediate electron acceptor for the enzyme is believed to be ubiquinone.</text>
</comment>